<dbReference type="InterPro" id="IPR003115">
    <property type="entry name" value="ParB_N"/>
</dbReference>
<name>A0ABM7VLM0_9BACT</name>
<dbReference type="InterPro" id="IPR036086">
    <property type="entry name" value="ParB/Sulfiredoxin_sf"/>
</dbReference>
<dbReference type="SMART" id="SM00470">
    <property type="entry name" value="ParB"/>
    <property type="match status" value="1"/>
</dbReference>
<feature type="domain" description="ParB-like N-terminal" evidence="2">
    <location>
        <begin position="73"/>
        <end position="164"/>
    </location>
</feature>
<evidence type="ECO:0000256" key="1">
    <source>
        <dbReference type="SAM" id="MobiDB-lite"/>
    </source>
</evidence>
<protein>
    <recommendedName>
        <fullName evidence="2">ParB-like N-terminal domain-containing protein</fullName>
    </recommendedName>
</protein>
<accession>A0ABM7VLM0</accession>
<dbReference type="EMBL" id="AP025296">
    <property type="protein sequence ID" value="BDD01867.1"/>
    <property type="molecule type" value="Genomic_DNA"/>
</dbReference>
<proteinExistence type="predicted"/>
<reference evidence="3 4" key="1">
    <citation type="submission" date="2021-12" db="EMBL/GenBank/DDBJ databases">
        <title>Genome sequencing of bacteria with rrn-lacking chromosome and rrn-plasmid.</title>
        <authorList>
            <person name="Anda M."/>
            <person name="Iwasaki W."/>
        </authorList>
    </citation>
    <scope>NUCLEOTIDE SEQUENCE [LARGE SCALE GENOMIC DNA]</scope>
    <source>
        <strain evidence="3 4">NBRC 101262</strain>
        <plasmid evidence="3 4">pPP4</plasmid>
    </source>
</reference>
<keyword evidence="3" id="KW-0614">Plasmid</keyword>
<dbReference type="RefSeq" id="WP_338399173.1">
    <property type="nucleotide sequence ID" value="NZ_AP025296.1"/>
</dbReference>
<organism evidence="3 4">
    <name type="scientific">Persicobacter psychrovividus</name>
    <dbReference type="NCBI Taxonomy" id="387638"/>
    <lineage>
        <taxon>Bacteria</taxon>
        <taxon>Pseudomonadati</taxon>
        <taxon>Bacteroidota</taxon>
        <taxon>Cytophagia</taxon>
        <taxon>Cytophagales</taxon>
        <taxon>Persicobacteraceae</taxon>
        <taxon>Persicobacter</taxon>
    </lineage>
</organism>
<geneLocation type="plasmid" evidence="3 4">
    <name>pPP4</name>
</geneLocation>
<dbReference type="Gene3D" id="3.90.1530.10">
    <property type="entry name" value="Conserved hypothetical protein from pyrococcus furiosus pfu- 392566-001, ParB domain"/>
    <property type="match status" value="1"/>
</dbReference>
<feature type="compositionally biased region" description="Basic residues" evidence="1">
    <location>
        <begin position="1"/>
        <end position="16"/>
    </location>
</feature>
<feature type="region of interest" description="Disordered" evidence="1">
    <location>
        <begin position="1"/>
        <end position="31"/>
    </location>
</feature>
<gene>
    <name evidence="3" type="ORF">PEPS_41470</name>
</gene>
<evidence type="ECO:0000259" key="2">
    <source>
        <dbReference type="SMART" id="SM00470"/>
    </source>
</evidence>
<sequence length="340" mass="38647">MAKKQIKSSRGGKRGRAIQPHDVSTKDVQSTEISAEVTRVQDFAIKSEIETHMVGRDAYLSAIAFTSFDDPLIKVQPELKALIPALTKNEYQKLTESVQKEGVREPVLVWQDPDGGFYYIVDGHNRWRVAGALKLMEIPYRVLQFADLEAVKEYMVDLQMGKRNLVKWQVSYFRGMKYERLKGNHGGDRSAQEGGRLAENLGASFGVSAMTIQRDAKFYRGVQALPEDVKARFLDRKISAKKAEIEKIGAFNTFEKIGALDIVRIFELEQENASEDDILWYDQLSVQVKPVVKAKTTFDLHKYMKSEESRIRKVLKSADQEGKALLLAHYQKLISEIEQA</sequence>
<dbReference type="SUPFAM" id="SSF110849">
    <property type="entry name" value="ParB/Sulfiredoxin"/>
    <property type="match status" value="1"/>
</dbReference>
<evidence type="ECO:0000313" key="3">
    <source>
        <dbReference type="EMBL" id="BDD01867.1"/>
    </source>
</evidence>
<dbReference type="Pfam" id="PF02195">
    <property type="entry name" value="ParB_N"/>
    <property type="match status" value="1"/>
</dbReference>
<keyword evidence="4" id="KW-1185">Reference proteome</keyword>
<evidence type="ECO:0000313" key="4">
    <source>
        <dbReference type="Proteomes" id="UP001354989"/>
    </source>
</evidence>
<dbReference type="Proteomes" id="UP001354989">
    <property type="component" value="Plasmid pPP4"/>
</dbReference>